<organism evidence="3 4">
    <name type="scientific">Zygosaccharomyces rouxii</name>
    <dbReference type="NCBI Taxonomy" id="4956"/>
    <lineage>
        <taxon>Eukaryota</taxon>
        <taxon>Fungi</taxon>
        <taxon>Dikarya</taxon>
        <taxon>Ascomycota</taxon>
        <taxon>Saccharomycotina</taxon>
        <taxon>Saccharomycetes</taxon>
        <taxon>Saccharomycetales</taxon>
        <taxon>Saccharomycetaceae</taxon>
        <taxon>Zygosaccharomyces</taxon>
    </lineage>
</organism>
<dbReference type="InterPro" id="IPR008936">
    <property type="entry name" value="Rho_GTPase_activation_prot"/>
</dbReference>
<name>A0A1Q3ACW8_ZYGRO</name>
<proteinExistence type="predicted"/>
<dbReference type="SMART" id="SM00324">
    <property type="entry name" value="RhoGAP"/>
    <property type="match status" value="1"/>
</dbReference>
<sequence length="652" mass="73986">MLYINVNNIFFKSYSVDPLSGHAIYVFDSTYLPSSDEVGDKQVYDLLIDKLMDKLIAKIPSAPFILVVFSSGFLQKKISWVYGIKMFSKLPKELRAHLQKAYIVHESFFIKTVYQVLTNALNIKTLGNNALLDFSSSKNSLDSLQNATIVHVADLTDLSALVDITRLRISLNVYLYDYQFSEYIDVPREYFDRLSPFAARQYRQLIFDKIFKRLELDATKHELVFQRPGSYKRVNILLDIIERNNYIDLSQWDIYSLASVFLHFLKHKSLPLIPIDLITLPISDDFEYTYTTLCSIVKHNQYWDLLETVFPLFIAQLEHCDVTKHDPRTLSKALCPQLCQEKMSMVSADRLAIGTRFIRNLLEHFPDIVQRIDRARMGRTKAPSPIKRVDRTREERLPRKSSTSNAAPLPPRPRKLANGSEKVTKEEGLQEPKPIKPSRPITVFDTNKIPTVKRLAPPAPQEKSQTPRKLSPSSEVPIKNTSESREGLSSSSTIVSELNSINNSCNDVNTNNTTPTLRPNGSLDDLKSRSTSSSGSTDTISQMVTDNQLGDTNNESDTSVSQLAFDDKKASIRNSAPESTSPPPPAPKIIQFDRELRSKRLNSVKNQNTKFSHEGYSDIKAGSKVSKLAALYEERLQGLQAIEEIRKKDNLK</sequence>
<feature type="compositionally biased region" description="Polar residues" evidence="1">
    <location>
        <begin position="462"/>
        <end position="474"/>
    </location>
</feature>
<evidence type="ECO:0000256" key="1">
    <source>
        <dbReference type="SAM" id="MobiDB-lite"/>
    </source>
</evidence>
<dbReference type="InterPro" id="IPR000198">
    <property type="entry name" value="RhoGAP_dom"/>
</dbReference>
<feature type="region of interest" description="Disordered" evidence="1">
    <location>
        <begin position="376"/>
        <end position="589"/>
    </location>
</feature>
<reference evidence="3 4" key="1">
    <citation type="submission" date="2016-08" db="EMBL/GenBank/DDBJ databases">
        <title>Draft genome sequence of allopolyploid Zygosaccharomyces rouxii.</title>
        <authorList>
            <person name="Watanabe J."/>
            <person name="Uehara K."/>
            <person name="Mogi Y."/>
            <person name="Tsukioka Y."/>
        </authorList>
    </citation>
    <scope>NUCLEOTIDE SEQUENCE [LARGE SCALE GENOMIC DNA]</scope>
    <source>
        <strain evidence="3 4">NBRC 110957</strain>
    </source>
</reference>
<dbReference type="InterPro" id="IPR036865">
    <property type="entry name" value="CRAL-TRIO_dom_sf"/>
</dbReference>
<feature type="compositionally biased region" description="Basic and acidic residues" evidence="1">
    <location>
        <begin position="422"/>
        <end position="434"/>
    </location>
</feature>
<comment type="caution">
    <text evidence="3">The sequence shown here is derived from an EMBL/GenBank/DDBJ whole genome shotgun (WGS) entry which is preliminary data.</text>
</comment>
<feature type="domain" description="Rho-GAP" evidence="2">
    <location>
        <begin position="192"/>
        <end position="369"/>
    </location>
</feature>
<dbReference type="Pfam" id="PF13716">
    <property type="entry name" value="CRAL_TRIO_2"/>
    <property type="match status" value="1"/>
</dbReference>
<feature type="compositionally biased region" description="Low complexity" evidence="1">
    <location>
        <begin position="499"/>
        <end position="541"/>
    </location>
</feature>
<dbReference type="OrthoDB" id="410651at2759"/>
<dbReference type="InterPro" id="IPR001251">
    <property type="entry name" value="CRAL-TRIO_dom"/>
</dbReference>
<dbReference type="PROSITE" id="PS50238">
    <property type="entry name" value="RHOGAP"/>
    <property type="match status" value="1"/>
</dbReference>
<dbReference type="AlphaFoldDB" id="A0A1Q3ACW8"/>
<feature type="compositionally biased region" description="Polar residues" evidence="1">
    <location>
        <begin position="542"/>
        <end position="562"/>
    </location>
</feature>
<evidence type="ECO:0000313" key="3">
    <source>
        <dbReference type="EMBL" id="GAV53480.1"/>
    </source>
</evidence>
<accession>A0A1Q3ACW8</accession>
<dbReference type="Gene3D" id="1.10.555.10">
    <property type="entry name" value="Rho GTPase activation protein"/>
    <property type="match status" value="1"/>
</dbReference>
<dbReference type="SUPFAM" id="SSF48350">
    <property type="entry name" value="GTPase activation domain, GAP"/>
    <property type="match status" value="1"/>
</dbReference>
<protein>
    <recommendedName>
        <fullName evidence="2">Rho-GAP domain-containing protein</fullName>
    </recommendedName>
</protein>
<dbReference type="EMBL" id="BDGX01000035">
    <property type="protein sequence ID" value="GAV53480.1"/>
    <property type="molecule type" value="Genomic_DNA"/>
</dbReference>
<feature type="compositionally biased region" description="Basic and acidic residues" evidence="1">
    <location>
        <begin position="387"/>
        <end position="398"/>
    </location>
</feature>
<dbReference type="Proteomes" id="UP000187013">
    <property type="component" value="Unassembled WGS sequence"/>
</dbReference>
<evidence type="ECO:0000313" key="4">
    <source>
        <dbReference type="Proteomes" id="UP000187013"/>
    </source>
</evidence>
<gene>
    <name evidence="3" type="ORF">ZYGR_0AI07640</name>
</gene>
<dbReference type="Gene3D" id="3.40.525.10">
    <property type="entry name" value="CRAL-TRIO lipid binding domain"/>
    <property type="match status" value="1"/>
</dbReference>
<dbReference type="GO" id="GO:0007165">
    <property type="term" value="P:signal transduction"/>
    <property type="evidence" value="ECO:0007669"/>
    <property type="project" value="InterPro"/>
</dbReference>
<evidence type="ECO:0000259" key="2">
    <source>
        <dbReference type="PROSITE" id="PS50238"/>
    </source>
</evidence>
<dbReference type="Pfam" id="PF00620">
    <property type="entry name" value="RhoGAP"/>
    <property type="match status" value="1"/>
</dbReference>
<dbReference type="CDD" id="cd00159">
    <property type="entry name" value="RhoGAP"/>
    <property type="match status" value="1"/>
</dbReference>